<keyword evidence="6 8" id="KW-1133">Transmembrane helix</keyword>
<dbReference type="NCBIfam" id="TIGR03426">
    <property type="entry name" value="shape_MreD"/>
    <property type="match status" value="1"/>
</dbReference>
<keyword evidence="7 8" id="KW-0472">Membrane</keyword>
<evidence type="ECO:0000256" key="4">
    <source>
        <dbReference type="ARBA" id="ARBA00022692"/>
    </source>
</evidence>
<dbReference type="Gene3D" id="1.10.1760.20">
    <property type="match status" value="1"/>
</dbReference>
<feature type="transmembrane region" description="Helical" evidence="8">
    <location>
        <begin position="100"/>
        <end position="125"/>
    </location>
</feature>
<gene>
    <name evidence="9" type="ordered locus">Acel_0750</name>
</gene>
<dbReference type="HOGENOM" id="CLU_109835_1_0_11"/>
<evidence type="ECO:0000256" key="7">
    <source>
        <dbReference type="ARBA" id="ARBA00023136"/>
    </source>
</evidence>
<accession>A0LSW3</accession>
<dbReference type="AlphaFoldDB" id="A0LSW3"/>
<dbReference type="GO" id="GO:0008360">
    <property type="term" value="P:regulation of cell shape"/>
    <property type="evidence" value="ECO:0007669"/>
    <property type="project" value="UniProtKB-KW"/>
</dbReference>
<feature type="transmembrane region" description="Helical" evidence="8">
    <location>
        <begin position="75"/>
        <end position="94"/>
    </location>
</feature>
<dbReference type="GO" id="GO:0005886">
    <property type="term" value="C:plasma membrane"/>
    <property type="evidence" value="ECO:0007669"/>
    <property type="project" value="UniProtKB-SubCell"/>
</dbReference>
<organism evidence="9 10">
    <name type="scientific">Acidothermus cellulolyticus (strain ATCC 43068 / DSM 8971 / 11B)</name>
    <dbReference type="NCBI Taxonomy" id="351607"/>
    <lineage>
        <taxon>Bacteria</taxon>
        <taxon>Bacillati</taxon>
        <taxon>Actinomycetota</taxon>
        <taxon>Actinomycetes</taxon>
        <taxon>Acidothermales</taxon>
        <taxon>Acidothermaceae</taxon>
        <taxon>Acidothermus</taxon>
    </lineage>
</organism>
<sequence length="171" mass="16923">MGRATRTGLFLGLVLLAILLDATVLGPLDLPGAPPSLLLLVVAAWALVTGPSSGAVAGFVAGFVADVVPPADHLIGRYALAACLVGYLAGLFRLEAKESVAAALGAVALAVALGTLVFAGSGVIFGEAAGTGGALPVAVASSVGYDLLLTPFVVPPITSLVRRLQPAVSRD</sequence>
<name>A0LSW3_ACIC1</name>
<dbReference type="OrthoDB" id="3473300at2"/>
<comment type="similarity">
    <text evidence="2">Belongs to the MreD family.</text>
</comment>
<keyword evidence="10" id="KW-1185">Reference proteome</keyword>
<dbReference type="STRING" id="351607.Acel_0750"/>
<keyword evidence="4 8" id="KW-0812">Transmembrane</keyword>
<comment type="subcellular location">
    <subcellularLocation>
        <location evidence="1">Cell membrane</location>
        <topology evidence="1">Multi-pass membrane protein</topology>
    </subcellularLocation>
</comment>
<dbReference type="RefSeq" id="WP_011719586.1">
    <property type="nucleotide sequence ID" value="NC_008578.1"/>
</dbReference>
<evidence type="ECO:0000313" key="9">
    <source>
        <dbReference type="EMBL" id="ABK52523.1"/>
    </source>
</evidence>
<evidence type="ECO:0000256" key="8">
    <source>
        <dbReference type="SAM" id="Phobius"/>
    </source>
</evidence>
<evidence type="ECO:0000256" key="3">
    <source>
        <dbReference type="ARBA" id="ARBA00022475"/>
    </source>
</evidence>
<evidence type="ECO:0000313" key="10">
    <source>
        <dbReference type="Proteomes" id="UP000008221"/>
    </source>
</evidence>
<dbReference type="KEGG" id="ace:Acel_0750"/>
<evidence type="ECO:0000256" key="6">
    <source>
        <dbReference type="ARBA" id="ARBA00022989"/>
    </source>
</evidence>
<dbReference type="Pfam" id="PF04093">
    <property type="entry name" value="MreD"/>
    <property type="match status" value="1"/>
</dbReference>
<reference evidence="9 10" key="1">
    <citation type="journal article" date="2009" name="Genome Res.">
        <title>Complete genome of the cellulolytic thermophile Acidothermus cellulolyticus 11B provides insights into its ecophysiological and evolutionary adaptations.</title>
        <authorList>
            <person name="Barabote R.D."/>
            <person name="Xie G."/>
            <person name="Leu D.H."/>
            <person name="Normand P."/>
            <person name="Necsulea A."/>
            <person name="Daubin V."/>
            <person name="Medigue C."/>
            <person name="Adney W.S."/>
            <person name="Xu X.C."/>
            <person name="Lapidus A."/>
            <person name="Parales R.E."/>
            <person name="Detter C."/>
            <person name="Pujic P."/>
            <person name="Bruce D."/>
            <person name="Lavire C."/>
            <person name="Challacombe J.F."/>
            <person name="Brettin T.S."/>
            <person name="Berry A.M."/>
        </authorList>
    </citation>
    <scope>NUCLEOTIDE SEQUENCE [LARGE SCALE GENOMIC DNA]</scope>
    <source>
        <strain evidence="10">ATCC 43068 / DSM 8971 / 11B</strain>
    </source>
</reference>
<keyword evidence="3" id="KW-1003">Cell membrane</keyword>
<dbReference type="InterPro" id="IPR007227">
    <property type="entry name" value="Cell_shape_determining_MreD"/>
</dbReference>
<feature type="transmembrane region" description="Helical" evidence="8">
    <location>
        <begin position="38"/>
        <end position="63"/>
    </location>
</feature>
<dbReference type="InParanoid" id="A0LSW3"/>
<evidence type="ECO:0000256" key="5">
    <source>
        <dbReference type="ARBA" id="ARBA00022960"/>
    </source>
</evidence>
<evidence type="ECO:0000256" key="2">
    <source>
        <dbReference type="ARBA" id="ARBA00007776"/>
    </source>
</evidence>
<proteinExistence type="inferred from homology"/>
<protein>
    <submittedName>
        <fullName evidence="9">Rod shape-determining protein MreD</fullName>
    </submittedName>
</protein>
<dbReference type="EMBL" id="CP000481">
    <property type="protein sequence ID" value="ABK52523.1"/>
    <property type="molecule type" value="Genomic_DNA"/>
</dbReference>
<evidence type="ECO:0000256" key="1">
    <source>
        <dbReference type="ARBA" id="ARBA00004651"/>
    </source>
</evidence>
<keyword evidence="5" id="KW-0133">Cell shape</keyword>
<dbReference type="eggNOG" id="COG2891">
    <property type="taxonomic scope" value="Bacteria"/>
</dbReference>
<dbReference type="Proteomes" id="UP000008221">
    <property type="component" value="Chromosome"/>
</dbReference>